<dbReference type="VEuPathDB" id="FungiDB:BO71DRAFT_473615"/>
<dbReference type="PANTHER" id="PTHR11474">
    <property type="entry name" value="TYROSINASE FAMILY MEMBER"/>
    <property type="match status" value="1"/>
</dbReference>
<dbReference type="PANTHER" id="PTHR11474:SF125">
    <property type="entry name" value="N-ACETYL-6-HYDROXYTRYPTOPHAN OXIDASE IVOB-RELATED"/>
    <property type="match status" value="1"/>
</dbReference>
<evidence type="ECO:0000256" key="2">
    <source>
        <dbReference type="ARBA" id="ARBA00023002"/>
    </source>
</evidence>
<proteinExistence type="predicted"/>
<dbReference type="AlphaFoldDB" id="A0A319DEV9"/>
<organism evidence="6 7">
    <name type="scientific">Aspergillus ellipticus CBS 707.79</name>
    <dbReference type="NCBI Taxonomy" id="1448320"/>
    <lineage>
        <taxon>Eukaryota</taxon>
        <taxon>Fungi</taxon>
        <taxon>Dikarya</taxon>
        <taxon>Ascomycota</taxon>
        <taxon>Pezizomycotina</taxon>
        <taxon>Eurotiomycetes</taxon>
        <taxon>Eurotiomycetidae</taxon>
        <taxon>Eurotiales</taxon>
        <taxon>Aspergillaceae</taxon>
        <taxon>Aspergillus</taxon>
        <taxon>Aspergillus subgen. Circumdati</taxon>
    </lineage>
</organism>
<dbReference type="InterPro" id="IPR050316">
    <property type="entry name" value="Tyrosinase/Hemocyanin"/>
</dbReference>
<dbReference type="InterPro" id="IPR008922">
    <property type="entry name" value="Di-copper_centre_dom_sf"/>
</dbReference>
<dbReference type="InterPro" id="IPR002227">
    <property type="entry name" value="Tyrosinase_Cu-bd"/>
</dbReference>
<dbReference type="GO" id="GO:0046872">
    <property type="term" value="F:metal ion binding"/>
    <property type="evidence" value="ECO:0007669"/>
    <property type="project" value="UniProtKB-KW"/>
</dbReference>
<evidence type="ECO:0000256" key="1">
    <source>
        <dbReference type="ARBA" id="ARBA00022723"/>
    </source>
</evidence>
<dbReference type="GO" id="GO:0016491">
    <property type="term" value="F:oxidoreductase activity"/>
    <property type="evidence" value="ECO:0007669"/>
    <property type="project" value="UniProtKB-KW"/>
</dbReference>
<gene>
    <name evidence="6" type="ORF">BO71DRAFT_473615</name>
</gene>
<dbReference type="Proteomes" id="UP000247810">
    <property type="component" value="Unassembled WGS sequence"/>
</dbReference>
<reference evidence="6 7" key="1">
    <citation type="submission" date="2018-02" db="EMBL/GenBank/DDBJ databases">
        <title>The genomes of Aspergillus section Nigri reveals drivers in fungal speciation.</title>
        <authorList>
            <consortium name="DOE Joint Genome Institute"/>
            <person name="Vesth T.C."/>
            <person name="Nybo J."/>
            <person name="Theobald S."/>
            <person name="Brandl J."/>
            <person name="Frisvad J.C."/>
            <person name="Nielsen K.F."/>
            <person name="Lyhne E.K."/>
            <person name="Kogle M.E."/>
            <person name="Kuo A."/>
            <person name="Riley R."/>
            <person name="Clum A."/>
            <person name="Nolan M."/>
            <person name="Lipzen A."/>
            <person name="Salamov A."/>
            <person name="Henrissat B."/>
            <person name="Wiebenga A."/>
            <person name="De vries R.P."/>
            <person name="Grigoriev I.V."/>
            <person name="Mortensen U.H."/>
            <person name="Andersen M.R."/>
            <person name="Baker S.E."/>
        </authorList>
    </citation>
    <scope>NUCLEOTIDE SEQUENCE [LARGE SCALE GENOMIC DNA]</scope>
    <source>
        <strain evidence="6 7">CBS 707.79</strain>
    </source>
</reference>
<feature type="chain" id="PRO_5016256424" evidence="4">
    <location>
        <begin position="16"/>
        <end position="353"/>
    </location>
</feature>
<keyword evidence="4" id="KW-0732">Signal</keyword>
<evidence type="ECO:0000313" key="7">
    <source>
        <dbReference type="Proteomes" id="UP000247810"/>
    </source>
</evidence>
<keyword evidence="7" id="KW-1185">Reference proteome</keyword>
<keyword evidence="3" id="KW-0186">Copper</keyword>
<keyword evidence="2" id="KW-0560">Oxidoreductase</keyword>
<feature type="signal peptide" evidence="4">
    <location>
        <begin position="1"/>
        <end position="15"/>
    </location>
</feature>
<keyword evidence="1" id="KW-0479">Metal-binding</keyword>
<dbReference type="PRINTS" id="PR00092">
    <property type="entry name" value="TYROSINASE"/>
</dbReference>
<dbReference type="SUPFAM" id="SSF48056">
    <property type="entry name" value="Di-copper centre-containing domain"/>
    <property type="match status" value="1"/>
</dbReference>
<feature type="domain" description="Tyrosinase copper-binding" evidence="5">
    <location>
        <begin position="276"/>
        <end position="287"/>
    </location>
</feature>
<evidence type="ECO:0000256" key="3">
    <source>
        <dbReference type="ARBA" id="ARBA00023008"/>
    </source>
</evidence>
<protein>
    <submittedName>
        <fullName evidence="6">Tyrosinase central domain protein</fullName>
    </submittedName>
</protein>
<evidence type="ECO:0000259" key="5">
    <source>
        <dbReference type="PROSITE" id="PS00498"/>
    </source>
</evidence>
<evidence type="ECO:0000256" key="4">
    <source>
        <dbReference type="SAM" id="SignalP"/>
    </source>
</evidence>
<dbReference type="PROSITE" id="PS00498">
    <property type="entry name" value="TYROSINASE_2"/>
    <property type="match status" value="1"/>
</dbReference>
<sequence length="353" mass="39656">MRLGSLLVTALVAFAAPHSGSRCRSEDAAVRRDWGDLSADQRIEFIDALWCLRRTPSTLPHDQFPGVRDRYDDFVATHINYTLSIHSSGLLLPWHRHFTWLFEKALQDECGYTGSIPYWNWPLFTTNLSASPVFDGSNTSLSGDGYLDHSNHKAVPACPRNVACRQGTGGGCIMAGPFQDWPKNMGPVDRKYYQSYGTLPPDVFAYTPGCVKRDFSLAYLQTQNTAAFVDAMLNTTNIVDFLQYMDPSESYLSGAHGSGHRGLGGMMDDPFSSPQDPAFFVHHSMVDRVWTIWQDKDFVNRRDQLNGTTILFDPPGSPVVTLDTAMEWGYLDGPKRVVEVMDSRSGEYCYRYE</sequence>
<dbReference type="Pfam" id="PF00264">
    <property type="entry name" value="Tyrosinase"/>
    <property type="match status" value="1"/>
</dbReference>
<evidence type="ECO:0000313" key="6">
    <source>
        <dbReference type="EMBL" id="PYH95714.1"/>
    </source>
</evidence>
<dbReference type="OrthoDB" id="6132182at2759"/>
<dbReference type="EMBL" id="KZ825849">
    <property type="protein sequence ID" value="PYH95714.1"/>
    <property type="molecule type" value="Genomic_DNA"/>
</dbReference>
<dbReference type="Gene3D" id="1.10.1280.10">
    <property type="entry name" value="Di-copper center containing domain from catechol oxidase"/>
    <property type="match status" value="1"/>
</dbReference>
<accession>A0A319DEV9</accession>
<name>A0A319DEV9_9EURO</name>
<dbReference type="STRING" id="1448320.A0A319DEV9"/>